<dbReference type="AlphaFoldDB" id="A0A0D2CB71"/>
<dbReference type="SMART" id="SM00454">
    <property type="entry name" value="SAM"/>
    <property type="match status" value="1"/>
</dbReference>
<dbReference type="GeneID" id="27328470"/>
<organism evidence="4 5">
    <name type="scientific">Exophiala spinifera</name>
    <dbReference type="NCBI Taxonomy" id="91928"/>
    <lineage>
        <taxon>Eukaryota</taxon>
        <taxon>Fungi</taxon>
        <taxon>Dikarya</taxon>
        <taxon>Ascomycota</taxon>
        <taxon>Pezizomycotina</taxon>
        <taxon>Eurotiomycetes</taxon>
        <taxon>Chaetothyriomycetidae</taxon>
        <taxon>Chaetothyriales</taxon>
        <taxon>Herpotrichiellaceae</taxon>
        <taxon>Exophiala</taxon>
    </lineage>
</organism>
<feature type="domain" description="SAM" evidence="3">
    <location>
        <begin position="155"/>
        <end position="219"/>
    </location>
</feature>
<sequence>MEWTTPLSRPPLQTVAMLQKHSDLSFLYRRSPAPRPLSEATEIFDTDNEEDSDSAPHPWGDGDSESQSTLSSPDDLPTPPNTGGLGGFEFHFDDKSVVGPQGPHLFRGTPEIVSNLEDDVFMALSPVGQPKPAPKPIGALNTAVAELDESQVRDWTPKQVAEWMAEAGFETSVVEKFLIHDISGSLLIDLQFEDLKELDISSFGKRHRVMSSIQQLRNSSMISLETPLSRTPSKTNQSPRALQRSALPEERQVVVTDRSRSRRRGRQPDIVTPAESISIVGIEQVLPKEHKCSKGEDCPKWQKQQRKILRLQRAFEEDTLHRPISEARSEALPSVVGSSDVLGPSSVKITAETLSSVQPRDPQESVRQFLNFQHLHSPSTSTNPSPPPAASASFANKSAHLDEHLRGLPKLTIPTTHKEAERSPSRTPISALHQPTQIQAQLKAQLQRDPYHYGGVASPADIYRIDTPMSATDIPITAMAIDPCQRDVSQSVPPEMRYGATATALVSPEPIQRCVSTQPAPPAHAPSPHPHPRRHIRQMSFTPSIPPVKENEVAAAAAAAAAADAGAAEPFKTKSRQSARITELDLANHHGWMRKRKTTRMLRHEWQDHYCTLIGHELTMHDSHYATAKALERIDVDEYTLHAYSQASSSKLSAAFKKSLLGQGKLPAGEHLFAFSLIPDNNDKATVRKLFDRTAGSGSSSGSGGSSKSHHFAVDSSKERIEWMRKLMLAKAMRKNAACEI</sequence>
<reference evidence="4 5" key="1">
    <citation type="submission" date="2015-01" db="EMBL/GenBank/DDBJ databases">
        <title>The Genome Sequence of Exophiala spinifera CBS89968.</title>
        <authorList>
            <consortium name="The Broad Institute Genomics Platform"/>
            <person name="Cuomo C."/>
            <person name="de Hoog S."/>
            <person name="Gorbushina A."/>
            <person name="Stielow B."/>
            <person name="Teixiera M."/>
            <person name="Abouelleil A."/>
            <person name="Chapman S.B."/>
            <person name="Priest M."/>
            <person name="Young S.K."/>
            <person name="Wortman J."/>
            <person name="Nusbaum C."/>
            <person name="Birren B."/>
        </authorList>
    </citation>
    <scope>NUCLEOTIDE SEQUENCE [LARGE SCALE GENOMIC DNA]</scope>
    <source>
        <strain evidence="4 5">CBS 89968</strain>
    </source>
</reference>
<evidence type="ECO:0000313" key="4">
    <source>
        <dbReference type="EMBL" id="KIW20809.1"/>
    </source>
</evidence>
<accession>A0A0D2CB71</accession>
<dbReference type="VEuPathDB" id="FungiDB:PV08_01387"/>
<protein>
    <recommendedName>
        <fullName evidence="6">SAM domain-containing protein</fullName>
    </recommendedName>
</protein>
<dbReference type="InterPro" id="IPR011993">
    <property type="entry name" value="PH-like_dom_sf"/>
</dbReference>
<feature type="region of interest" description="Disordered" evidence="1">
    <location>
        <begin position="694"/>
        <end position="713"/>
    </location>
</feature>
<dbReference type="Proteomes" id="UP000053328">
    <property type="component" value="Unassembled WGS sequence"/>
</dbReference>
<evidence type="ECO:0000313" key="5">
    <source>
        <dbReference type="Proteomes" id="UP000053328"/>
    </source>
</evidence>
<feature type="domain" description="PH" evidence="2">
    <location>
        <begin position="586"/>
        <end position="732"/>
    </location>
</feature>
<dbReference type="STRING" id="91928.A0A0D2CB71"/>
<dbReference type="Gene3D" id="2.30.29.30">
    <property type="entry name" value="Pleckstrin-homology domain (PH domain)/Phosphotyrosine-binding domain (PTB)"/>
    <property type="match status" value="1"/>
</dbReference>
<dbReference type="SMART" id="SM00233">
    <property type="entry name" value="PH"/>
    <property type="match status" value="1"/>
</dbReference>
<feature type="region of interest" description="Disordered" evidence="1">
    <location>
        <begin position="226"/>
        <end position="270"/>
    </location>
</feature>
<dbReference type="InterPro" id="IPR013761">
    <property type="entry name" value="SAM/pointed_sf"/>
</dbReference>
<dbReference type="HOGENOM" id="CLU_009306_0_0_1"/>
<dbReference type="InterPro" id="IPR001849">
    <property type="entry name" value="PH_domain"/>
</dbReference>
<name>A0A0D2CB71_9EURO</name>
<evidence type="ECO:0000259" key="2">
    <source>
        <dbReference type="PROSITE" id="PS50003"/>
    </source>
</evidence>
<dbReference type="OrthoDB" id="422827at2759"/>
<evidence type="ECO:0000259" key="3">
    <source>
        <dbReference type="PROSITE" id="PS50105"/>
    </source>
</evidence>
<dbReference type="CDD" id="cd09535">
    <property type="entry name" value="SAM_BOI-like_fungal"/>
    <property type="match status" value="1"/>
</dbReference>
<dbReference type="PROSITE" id="PS50003">
    <property type="entry name" value="PH_DOMAIN"/>
    <property type="match status" value="1"/>
</dbReference>
<evidence type="ECO:0008006" key="6">
    <source>
        <dbReference type="Google" id="ProtNLM"/>
    </source>
</evidence>
<feature type="compositionally biased region" description="Polar residues" evidence="1">
    <location>
        <begin position="226"/>
        <end position="240"/>
    </location>
</feature>
<gene>
    <name evidence="4" type="ORF">PV08_01387</name>
</gene>
<dbReference type="SUPFAM" id="SSF47769">
    <property type="entry name" value="SAM/Pointed domain"/>
    <property type="match status" value="1"/>
</dbReference>
<feature type="region of interest" description="Disordered" evidence="1">
    <location>
        <begin position="28"/>
        <end position="93"/>
    </location>
</feature>
<dbReference type="SUPFAM" id="SSF50729">
    <property type="entry name" value="PH domain-like"/>
    <property type="match status" value="1"/>
</dbReference>
<dbReference type="Gene3D" id="1.10.150.50">
    <property type="entry name" value="Transcription Factor, Ets-1"/>
    <property type="match status" value="1"/>
</dbReference>
<dbReference type="PROSITE" id="PS50105">
    <property type="entry name" value="SAM_DOMAIN"/>
    <property type="match status" value="1"/>
</dbReference>
<dbReference type="Pfam" id="PF07647">
    <property type="entry name" value="SAM_2"/>
    <property type="match status" value="1"/>
</dbReference>
<dbReference type="EMBL" id="KN847492">
    <property type="protein sequence ID" value="KIW20809.1"/>
    <property type="molecule type" value="Genomic_DNA"/>
</dbReference>
<feature type="compositionally biased region" description="Acidic residues" evidence="1">
    <location>
        <begin position="42"/>
        <end position="53"/>
    </location>
</feature>
<dbReference type="InterPro" id="IPR001660">
    <property type="entry name" value="SAM"/>
</dbReference>
<keyword evidence="5" id="KW-1185">Reference proteome</keyword>
<dbReference type="RefSeq" id="XP_016241025.1">
    <property type="nucleotide sequence ID" value="XM_016375749.1"/>
</dbReference>
<proteinExistence type="predicted"/>
<evidence type="ECO:0000256" key="1">
    <source>
        <dbReference type="SAM" id="MobiDB-lite"/>
    </source>
</evidence>